<name>A0A2W1BTG5_HELAM</name>
<sequence length="74" mass="7989">MYFSVDHHACSRVGAARRDGTATRQNVLDRRVPSRRAGRLCVAASVISSTLQLLSVASPSRPARRAAPAVCRDL</sequence>
<proteinExistence type="predicted"/>
<evidence type="ECO:0000313" key="1">
    <source>
        <dbReference type="EMBL" id="PZC76934.1"/>
    </source>
</evidence>
<reference evidence="1 2" key="1">
    <citation type="journal article" date="2017" name="BMC Biol.">
        <title>Genomic innovations, transcriptional plasticity and gene loss underlying the evolution and divergence of two highly polyphagous and invasive Helicoverpa pest species.</title>
        <authorList>
            <person name="Pearce S.L."/>
            <person name="Clarke D.F."/>
            <person name="East P.D."/>
            <person name="Elfekih S."/>
            <person name="Gordon K.H."/>
            <person name="Jermiin L.S."/>
            <person name="McGaughran A."/>
            <person name="Oakeshott J.G."/>
            <person name="Papanikolaou A."/>
            <person name="Perera O.P."/>
            <person name="Rane R.V."/>
            <person name="Richards S."/>
            <person name="Tay W.T."/>
            <person name="Walsh T.K."/>
            <person name="Anderson A."/>
            <person name="Anderson C.J."/>
            <person name="Asgari S."/>
            <person name="Board P.G."/>
            <person name="Bretschneider A."/>
            <person name="Campbell P.M."/>
            <person name="Chertemps T."/>
            <person name="Christeller J.T."/>
            <person name="Coppin C.W."/>
            <person name="Downes S.J."/>
            <person name="Duan G."/>
            <person name="Farnsworth C.A."/>
            <person name="Good R.T."/>
            <person name="Han L.B."/>
            <person name="Han Y.C."/>
            <person name="Hatje K."/>
            <person name="Horne I."/>
            <person name="Huang Y.P."/>
            <person name="Hughes D.S."/>
            <person name="Jacquin-Joly E."/>
            <person name="James W."/>
            <person name="Jhangiani S."/>
            <person name="Kollmar M."/>
            <person name="Kuwar S.S."/>
            <person name="Li S."/>
            <person name="Liu N.Y."/>
            <person name="Maibeche M.T."/>
            <person name="Miller J.R."/>
            <person name="Montagne N."/>
            <person name="Perry T."/>
            <person name="Qu J."/>
            <person name="Song S.V."/>
            <person name="Sutton G.G."/>
            <person name="Vogel H."/>
            <person name="Walenz B.P."/>
            <person name="Xu W."/>
            <person name="Zhang H.J."/>
            <person name="Zou Z."/>
            <person name="Batterham P."/>
            <person name="Edwards O.R."/>
            <person name="Feyereisen R."/>
            <person name="Gibbs R.A."/>
            <person name="Heckel D.G."/>
            <person name="McGrath A."/>
            <person name="Robin C."/>
            <person name="Scherer S.E."/>
            <person name="Worley K.C."/>
            <person name="Wu Y.D."/>
        </authorList>
    </citation>
    <scope>NUCLEOTIDE SEQUENCE [LARGE SCALE GENOMIC DNA]</scope>
    <source>
        <strain evidence="1">Harm_GR_Male_#8</strain>
        <tissue evidence="1">Whole organism</tissue>
    </source>
</reference>
<dbReference type="Proteomes" id="UP000249218">
    <property type="component" value="Unassembled WGS sequence"/>
</dbReference>
<gene>
    <name evidence="1" type="primary">HaOG203978</name>
    <name evidence="1" type="ORF">B5X24_HaOG203978</name>
</gene>
<dbReference type="AlphaFoldDB" id="A0A2W1BTG5"/>
<accession>A0A2W1BTG5</accession>
<evidence type="ECO:0000313" key="2">
    <source>
        <dbReference type="Proteomes" id="UP000249218"/>
    </source>
</evidence>
<keyword evidence="2" id="KW-1185">Reference proteome</keyword>
<organism evidence="1 2">
    <name type="scientific">Helicoverpa armigera</name>
    <name type="common">Cotton bollworm</name>
    <name type="synonym">Heliothis armigera</name>
    <dbReference type="NCBI Taxonomy" id="29058"/>
    <lineage>
        <taxon>Eukaryota</taxon>
        <taxon>Metazoa</taxon>
        <taxon>Ecdysozoa</taxon>
        <taxon>Arthropoda</taxon>
        <taxon>Hexapoda</taxon>
        <taxon>Insecta</taxon>
        <taxon>Pterygota</taxon>
        <taxon>Neoptera</taxon>
        <taxon>Endopterygota</taxon>
        <taxon>Lepidoptera</taxon>
        <taxon>Glossata</taxon>
        <taxon>Ditrysia</taxon>
        <taxon>Noctuoidea</taxon>
        <taxon>Noctuidae</taxon>
        <taxon>Heliothinae</taxon>
        <taxon>Helicoverpa</taxon>
    </lineage>
</organism>
<dbReference type="EMBL" id="KZ149940">
    <property type="protein sequence ID" value="PZC76934.1"/>
    <property type="molecule type" value="Genomic_DNA"/>
</dbReference>
<protein>
    <submittedName>
        <fullName evidence="1">Uncharacterized protein</fullName>
    </submittedName>
</protein>